<dbReference type="InterPro" id="IPR052032">
    <property type="entry name" value="ATP-dep_AA_Ligase"/>
</dbReference>
<dbReference type="eggNOG" id="COG2232">
    <property type="taxonomic scope" value="Bacteria"/>
</dbReference>
<gene>
    <name evidence="6" type="ordered locus">KSE_20970</name>
</gene>
<dbReference type="InterPro" id="IPR011761">
    <property type="entry name" value="ATP-grasp"/>
</dbReference>
<reference evidence="6 7" key="1">
    <citation type="journal article" date="2010" name="DNA Res.">
        <title>Genome sequence of Kitasatospora setae NBRC 14216T: an evolutionary snapshot of the family Streptomycetaceae.</title>
        <authorList>
            <person name="Ichikawa N."/>
            <person name="Oguchi A."/>
            <person name="Ikeda H."/>
            <person name="Ishikawa J."/>
            <person name="Kitani S."/>
            <person name="Watanabe Y."/>
            <person name="Nakamura S."/>
            <person name="Katano Y."/>
            <person name="Kishi E."/>
            <person name="Sasagawa M."/>
            <person name="Ankai A."/>
            <person name="Fukui S."/>
            <person name="Hashimoto Y."/>
            <person name="Kamata S."/>
            <person name="Otoguro M."/>
            <person name="Tanikawa S."/>
            <person name="Nihira T."/>
            <person name="Horinouchi S."/>
            <person name="Ohnishi Y."/>
            <person name="Hayakawa M."/>
            <person name="Kuzuyama T."/>
            <person name="Arisawa A."/>
            <person name="Nomoto F."/>
            <person name="Miura H."/>
            <person name="Takahashi Y."/>
            <person name="Fujita N."/>
        </authorList>
    </citation>
    <scope>NUCLEOTIDE SEQUENCE [LARGE SCALE GENOMIC DNA]</scope>
    <source>
        <strain evidence="7">ATCC 33774 / DSM 43861 / JCM 3304 / KCC A-0304 / NBRC 14216 / KM-6054</strain>
    </source>
</reference>
<dbReference type="PATRIC" id="fig|452652.3.peg.2109"/>
<dbReference type="GO" id="GO:0005524">
    <property type="term" value="F:ATP binding"/>
    <property type="evidence" value="ECO:0007669"/>
    <property type="project" value="UniProtKB-UniRule"/>
</dbReference>
<sequence length="419" mass="44252">MKRLGIVYDEEAASFGEIQAALAKVSSPVFLLPPSEHNRRLLPLIRRGGETVVLPGEAAGDAAAVRAAALDGIVTFSEQQLARTAEFAAAVGLAFHSPETAGLLTDKLGQRERLASTGVDTVPVRTVRTVEELDAALAGPVGLPAVLKPRTGSGSRETHRISDAATGRALFREVLERGEVGEFVLEGYLRGADTAPFGDYVSVESLAVDGRVHHLAVTGKLPLAPPFRETAQFWPSQLPEAAAREVVELADRAVRALGVTTGLTHTEIKLTPSGPRVIEVNGRLGGLIQELSLRAAGLDLIRLAGLVALGEHPRPEPVRPARVYYQYTNPAPRFPSVLERIDGVDAALGEPGVTSWIPHVRPGSALPGGVMTQTLDLLCGDAPDHDGMLATLAAVLAGLRFTFTTPDGPTTLTADRLAH</sequence>
<keyword evidence="3 4" id="KW-0067">ATP-binding</keyword>
<dbReference type="KEGG" id="ksk:KSE_20970"/>
<evidence type="ECO:0000256" key="1">
    <source>
        <dbReference type="ARBA" id="ARBA00022598"/>
    </source>
</evidence>
<dbReference type="GO" id="GO:0016874">
    <property type="term" value="F:ligase activity"/>
    <property type="evidence" value="ECO:0007669"/>
    <property type="project" value="UniProtKB-KW"/>
</dbReference>
<dbReference type="EMBL" id="AP010968">
    <property type="protein sequence ID" value="BAJ27920.1"/>
    <property type="molecule type" value="Genomic_DNA"/>
</dbReference>
<feature type="domain" description="ATP-grasp" evidence="5">
    <location>
        <begin position="111"/>
        <end position="309"/>
    </location>
</feature>
<evidence type="ECO:0000313" key="6">
    <source>
        <dbReference type="EMBL" id="BAJ27920.1"/>
    </source>
</evidence>
<evidence type="ECO:0000256" key="3">
    <source>
        <dbReference type="ARBA" id="ARBA00022840"/>
    </source>
</evidence>
<keyword evidence="7" id="KW-1185">Reference proteome</keyword>
<dbReference type="RefSeq" id="WP_014135238.1">
    <property type="nucleotide sequence ID" value="NC_016109.1"/>
</dbReference>
<evidence type="ECO:0000259" key="5">
    <source>
        <dbReference type="PROSITE" id="PS50975"/>
    </source>
</evidence>
<proteinExistence type="predicted"/>
<evidence type="ECO:0000256" key="2">
    <source>
        <dbReference type="ARBA" id="ARBA00022741"/>
    </source>
</evidence>
<dbReference type="Proteomes" id="UP000007076">
    <property type="component" value="Chromosome"/>
</dbReference>
<dbReference type="STRING" id="452652.KSE_20970"/>
<keyword evidence="2 4" id="KW-0547">Nucleotide-binding</keyword>
<dbReference type="SUPFAM" id="SSF56059">
    <property type="entry name" value="Glutathione synthetase ATP-binding domain-like"/>
    <property type="match status" value="1"/>
</dbReference>
<dbReference type="PANTHER" id="PTHR43585">
    <property type="entry name" value="FUMIPYRROLE BIOSYNTHESIS PROTEIN C"/>
    <property type="match status" value="1"/>
</dbReference>
<keyword evidence="1" id="KW-0436">Ligase</keyword>
<dbReference type="AlphaFoldDB" id="E4N9N9"/>
<organism evidence="6 7">
    <name type="scientific">Kitasatospora setae (strain ATCC 33774 / DSM 43861 / JCM 3304 / KCC A-0304 / NBRC 14216 / KM-6054)</name>
    <name type="common">Streptomyces setae</name>
    <dbReference type="NCBI Taxonomy" id="452652"/>
    <lineage>
        <taxon>Bacteria</taxon>
        <taxon>Bacillati</taxon>
        <taxon>Actinomycetota</taxon>
        <taxon>Actinomycetes</taxon>
        <taxon>Kitasatosporales</taxon>
        <taxon>Streptomycetaceae</taxon>
        <taxon>Kitasatospora</taxon>
    </lineage>
</organism>
<accession>E4N9N9</accession>
<name>E4N9N9_KITSK</name>
<dbReference type="HOGENOM" id="CLU_029016_6_0_11"/>
<dbReference type="PROSITE" id="PS50975">
    <property type="entry name" value="ATP_GRASP"/>
    <property type="match status" value="1"/>
</dbReference>
<evidence type="ECO:0000256" key="4">
    <source>
        <dbReference type="PROSITE-ProRule" id="PRU00409"/>
    </source>
</evidence>
<dbReference type="Gene3D" id="3.30.470.20">
    <property type="entry name" value="ATP-grasp fold, B domain"/>
    <property type="match status" value="1"/>
</dbReference>
<dbReference type="Pfam" id="PF13535">
    <property type="entry name" value="ATP-grasp_4"/>
    <property type="match status" value="1"/>
</dbReference>
<protein>
    <recommendedName>
        <fullName evidence="5">ATP-grasp domain-containing protein</fullName>
    </recommendedName>
</protein>
<evidence type="ECO:0000313" key="7">
    <source>
        <dbReference type="Proteomes" id="UP000007076"/>
    </source>
</evidence>
<dbReference type="GO" id="GO:0046872">
    <property type="term" value="F:metal ion binding"/>
    <property type="evidence" value="ECO:0007669"/>
    <property type="project" value="InterPro"/>
</dbReference>
<dbReference type="PANTHER" id="PTHR43585:SF2">
    <property type="entry name" value="ATP-GRASP ENZYME FSQD"/>
    <property type="match status" value="1"/>
</dbReference>